<feature type="non-terminal residue" evidence="2">
    <location>
        <position position="221"/>
    </location>
</feature>
<name>A0A0D7AK79_9AGAR</name>
<dbReference type="OrthoDB" id="3267748at2759"/>
<protein>
    <submittedName>
        <fullName evidence="2">Uncharacterized protein</fullName>
    </submittedName>
</protein>
<evidence type="ECO:0000313" key="3">
    <source>
        <dbReference type="Proteomes" id="UP000054144"/>
    </source>
</evidence>
<dbReference type="Proteomes" id="UP000054144">
    <property type="component" value="Unassembled WGS sequence"/>
</dbReference>
<keyword evidence="3" id="KW-1185">Reference proteome</keyword>
<feature type="compositionally biased region" description="Polar residues" evidence="1">
    <location>
        <begin position="34"/>
        <end position="47"/>
    </location>
</feature>
<evidence type="ECO:0000313" key="2">
    <source>
        <dbReference type="EMBL" id="KIY51691.1"/>
    </source>
</evidence>
<feature type="region of interest" description="Disordered" evidence="1">
    <location>
        <begin position="1"/>
        <end position="61"/>
    </location>
</feature>
<dbReference type="AlphaFoldDB" id="A0A0D7AK79"/>
<evidence type="ECO:0000256" key="1">
    <source>
        <dbReference type="SAM" id="MobiDB-lite"/>
    </source>
</evidence>
<dbReference type="EMBL" id="KN881649">
    <property type="protein sequence ID" value="KIY51691.1"/>
    <property type="molecule type" value="Genomic_DNA"/>
</dbReference>
<reference evidence="2 3" key="1">
    <citation type="journal article" date="2015" name="Fungal Genet. Biol.">
        <title>Evolution of novel wood decay mechanisms in Agaricales revealed by the genome sequences of Fistulina hepatica and Cylindrobasidium torrendii.</title>
        <authorList>
            <person name="Floudas D."/>
            <person name="Held B.W."/>
            <person name="Riley R."/>
            <person name="Nagy L.G."/>
            <person name="Koehler G."/>
            <person name="Ransdell A.S."/>
            <person name="Younus H."/>
            <person name="Chow J."/>
            <person name="Chiniquy J."/>
            <person name="Lipzen A."/>
            <person name="Tritt A."/>
            <person name="Sun H."/>
            <person name="Haridas S."/>
            <person name="LaButti K."/>
            <person name="Ohm R.A."/>
            <person name="Kues U."/>
            <person name="Blanchette R.A."/>
            <person name="Grigoriev I.V."/>
            <person name="Minto R.E."/>
            <person name="Hibbett D.S."/>
        </authorList>
    </citation>
    <scope>NUCLEOTIDE SEQUENCE [LARGE SCALE GENOMIC DNA]</scope>
    <source>
        <strain evidence="2 3">ATCC 64428</strain>
    </source>
</reference>
<organism evidence="2 3">
    <name type="scientific">Fistulina hepatica ATCC 64428</name>
    <dbReference type="NCBI Taxonomy" id="1128425"/>
    <lineage>
        <taxon>Eukaryota</taxon>
        <taxon>Fungi</taxon>
        <taxon>Dikarya</taxon>
        <taxon>Basidiomycota</taxon>
        <taxon>Agaricomycotina</taxon>
        <taxon>Agaricomycetes</taxon>
        <taxon>Agaricomycetidae</taxon>
        <taxon>Agaricales</taxon>
        <taxon>Fistulinaceae</taxon>
        <taxon>Fistulina</taxon>
    </lineage>
</organism>
<accession>A0A0D7AK79</accession>
<proteinExistence type="predicted"/>
<sequence>MEYTRSLCHADSDQGPPDGGDPGGDSSDEDDPPHNSQTPGPSGSGTQLVGGRPSRLKPIPPEIYTGVDNDEFFWRYVQETNQYLEDGNVQPHRQVDIAARFVSGKAREFYVQNVLLSGEHWLLDQWYEELFDFCFSVNYRDTSHTNLCRCYQNGRDVREYFYELNRYWNALGETTEHTQVIKFWEGLDAWIEEELILDGYDVDVHSLKEVYAHVQVLQKAK</sequence>
<gene>
    <name evidence="2" type="ORF">FISHEDRAFT_36751</name>
</gene>